<dbReference type="InterPro" id="IPR002938">
    <property type="entry name" value="FAD-bd"/>
</dbReference>
<dbReference type="InterPro" id="IPR050407">
    <property type="entry name" value="Geranylgeranyl_reductase"/>
</dbReference>
<evidence type="ECO:0000256" key="1">
    <source>
        <dbReference type="ARBA" id="ARBA00022516"/>
    </source>
</evidence>
<keyword evidence="11" id="KW-1185">Reference proteome</keyword>
<evidence type="ECO:0000256" key="7">
    <source>
        <dbReference type="ARBA" id="ARBA00023264"/>
    </source>
</evidence>
<keyword evidence="10" id="KW-0328">Glycosyltransferase</keyword>
<dbReference type="AlphaFoldDB" id="A0AA97A5P5"/>
<gene>
    <name evidence="10" type="primary">thi4_2</name>
    <name evidence="10" type="ORF">MsAm2_04500</name>
</gene>
<feature type="domain" description="Digeranylgeranylglycerophospholipid reductase catalytic" evidence="9">
    <location>
        <begin position="211"/>
        <end position="302"/>
    </location>
</feature>
<dbReference type="Gene3D" id="3.50.50.60">
    <property type="entry name" value="FAD/NAD(P)-binding domain"/>
    <property type="match status" value="1"/>
</dbReference>
<dbReference type="InterPro" id="IPR036188">
    <property type="entry name" value="FAD/NAD-bd_sf"/>
</dbReference>
<evidence type="ECO:0000259" key="9">
    <source>
        <dbReference type="Pfam" id="PF22578"/>
    </source>
</evidence>
<dbReference type="EMBL" id="CP131061">
    <property type="protein sequence ID" value="WNY26678.1"/>
    <property type="molecule type" value="Genomic_DNA"/>
</dbReference>
<keyword evidence="6" id="KW-0594">Phospholipid biosynthesis</keyword>
<proteinExistence type="predicted"/>
<keyword evidence="2" id="KW-0285">Flavoprotein</keyword>
<dbReference type="NCBIfam" id="TIGR02032">
    <property type="entry name" value="GG-red-SF"/>
    <property type="match status" value="1"/>
</dbReference>
<feature type="domain" description="FAD-binding" evidence="8">
    <location>
        <begin position="12"/>
        <end position="198"/>
    </location>
</feature>
<dbReference type="InterPro" id="IPR011777">
    <property type="entry name" value="Geranylgeranyl_Rdtase_fam"/>
</dbReference>
<evidence type="ECO:0000313" key="10">
    <source>
        <dbReference type="EMBL" id="WNY26678.1"/>
    </source>
</evidence>
<dbReference type="PANTHER" id="PTHR42685:SF18">
    <property type="entry name" value="DIGERANYLGERANYLGLYCEROPHOSPHOLIPID REDUCTASE"/>
    <property type="match status" value="1"/>
</dbReference>
<name>A0AA97A5P5_9EURY</name>
<dbReference type="PRINTS" id="PR00420">
    <property type="entry name" value="RNGMNOXGNASE"/>
</dbReference>
<dbReference type="PANTHER" id="PTHR42685">
    <property type="entry name" value="GERANYLGERANYL DIPHOSPHATE REDUCTASE"/>
    <property type="match status" value="1"/>
</dbReference>
<evidence type="ECO:0000256" key="3">
    <source>
        <dbReference type="ARBA" id="ARBA00022827"/>
    </source>
</evidence>
<evidence type="ECO:0000256" key="5">
    <source>
        <dbReference type="ARBA" id="ARBA00023098"/>
    </source>
</evidence>
<evidence type="ECO:0000256" key="4">
    <source>
        <dbReference type="ARBA" id="ARBA00023002"/>
    </source>
</evidence>
<keyword evidence="3" id="KW-0274">FAD</keyword>
<evidence type="ECO:0000256" key="6">
    <source>
        <dbReference type="ARBA" id="ARBA00023209"/>
    </source>
</evidence>
<dbReference type="SUPFAM" id="SSF51905">
    <property type="entry name" value="FAD/NAD(P)-binding domain"/>
    <property type="match status" value="1"/>
</dbReference>
<dbReference type="InterPro" id="IPR054715">
    <property type="entry name" value="GGR_cat"/>
</dbReference>
<keyword evidence="7" id="KW-1208">Phospholipid metabolism</keyword>
<evidence type="ECO:0000259" key="8">
    <source>
        <dbReference type="Pfam" id="PF01494"/>
    </source>
</evidence>
<dbReference type="Pfam" id="PF22578">
    <property type="entry name" value="GGR_cat"/>
    <property type="match status" value="1"/>
</dbReference>
<keyword evidence="10" id="KW-0808">Transferase</keyword>
<reference evidence="10 11" key="1">
    <citation type="submission" date="2023-07" db="EMBL/GenBank/DDBJ databases">
        <title>Closed genome sequence of Methanosarcinaceae archaeon Am2.</title>
        <authorList>
            <person name="Poehlein A."/>
            <person name="Protasov E."/>
            <person name="Platt K."/>
            <person name="Reeh H."/>
            <person name="Daniel R."/>
            <person name="Brune A."/>
        </authorList>
    </citation>
    <scope>NUCLEOTIDE SEQUENCE [LARGE SCALE GENOMIC DNA]</scope>
    <source>
        <strain evidence="10 11">Am2</strain>
    </source>
</reference>
<dbReference type="GO" id="GO:0016628">
    <property type="term" value="F:oxidoreductase activity, acting on the CH-CH group of donors, NAD or NADP as acceptor"/>
    <property type="evidence" value="ECO:0007669"/>
    <property type="project" value="InterPro"/>
</dbReference>
<dbReference type="EC" id="2.4.2.59" evidence="10"/>
<dbReference type="RefSeq" id="WP_338098199.1">
    <property type="nucleotide sequence ID" value="NZ_CP131061.1"/>
</dbReference>
<keyword evidence="4" id="KW-0560">Oxidoreductase</keyword>
<protein>
    <submittedName>
        <fullName evidence="10">Thiamine thiazole synthase</fullName>
        <ecNumber evidence="10">2.4.2.59</ecNumber>
    </submittedName>
</protein>
<organism evidence="10 11">
    <name type="scientific">Methanolapillus ohkumae</name>
    <dbReference type="NCBI Taxonomy" id="3028298"/>
    <lineage>
        <taxon>Archaea</taxon>
        <taxon>Methanobacteriati</taxon>
        <taxon>Methanobacteriota</taxon>
        <taxon>Stenosarchaea group</taxon>
        <taxon>Methanomicrobia</taxon>
        <taxon>Methanosarcinales</taxon>
        <taxon>Methanosarcinaceae</taxon>
        <taxon>Methanolapillus</taxon>
    </lineage>
</organism>
<dbReference type="GO" id="GO:0071949">
    <property type="term" value="F:FAD binding"/>
    <property type="evidence" value="ECO:0007669"/>
    <property type="project" value="InterPro"/>
</dbReference>
<dbReference type="Pfam" id="PF01494">
    <property type="entry name" value="FAD_binding_3"/>
    <property type="match status" value="1"/>
</dbReference>
<dbReference type="Proteomes" id="UP001304970">
    <property type="component" value="Chromosome"/>
</dbReference>
<dbReference type="GO" id="GO:0016757">
    <property type="term" value="F:glycosyltransferase activity"/>
    <property type="evidence" value="ECO:0007669"/>
    <property type="project" value="UniProtKB-KW"/>
</dbReference>
<accession>A0AA97A5P5</accession>
<sequence>MNFTNLSSIENEYDIIVVGAGPAGSMAAKYAAIDGARVLLVDKKKVIGKPMQCAGFIPEAFEIEKLIPDLVLPEEMKNIPQHCIRAKTKTQRLTSPDLNSKDFLVSGFVLDRERFDCQLAKQALMAGADVLQDARVTQIQKTKDGEFESVLIQFGGESDDKSGGESRKREIFGKIIIGADGPSSFVGKTFRLVHSESEKTNSGAPYERGIGFEYKMENVDTDMETLDMYFGNRYVPGGYVWIFPEGNGKANVGLGLRRSLCSEKTPATMSEKLSAKAFLDRFILEHPIASQKLKSATITAQTGGIIPVAGAPPKTAAKTALVAGDAAGHVMATNGGGIPFALAAGKIAGQVAAKQIQKQNSGNGFSVLEYDSIWREQFGDALLATVQARKLMDKFIVSDKLMNAAFKLLPADRLKAMQCGDLPKPVKTGLNLLLR</sequence>
<keyword evidence="5" id="KW-0443">Lipid metabolism</keyword>
<evidence type="ECO:0000256" key="2">
    <source>
        <dbReference type="ARBA" id="ARBA00022630"/>
    </source>
</evidence>
<keyword evidence="1" id="KW-0444">Lipid biosynthesis</keyword>
<dbReference type="GeneID" id="89227854"/>
<dbReference type="GO" id="GO:0008654">
    <property type="term" value="P:phospholipid biosynthetic process"/>
    <property type="evidence" value="ECO:0007669"/>
    <property type="project" value="UniProtKB-KW"/>
</dbReference>
<evidence type="ECO:0000313" key="11">
    <source>
        <dbReference type="Proteomes" id="UP001304970"/>
    </source>
</evidence>